<gene>
    <name evidence="1" type="ORF">MNBD_ACTINO02-8</name>
</gene>
<dbReference type="EMBL" id="UOEK01000028">
    <property type="protein sequence ID" value="VAV92574.1"/>
    <property type="molecule type" value="Genomic_DNA"/>
</dbReference>
<organism evidence="1">
    <name type="scientific">hydrothermal vent metagenome</name>
    <dbReference type="NCBI Taxonomy" id="652676"/>
    <lineage>
        <taxon>unclassified sequences</taxon>
        <taxon>metagenomes</taxon>
        <taxon>ecological metagenomes</taxon>
    </lineage>
</organism>
<reference evidence="1" key="1">
    <citation type="submission" date="2018-06" db="EMBL/GenBank/DDBJ databases">
        <authorList>
            <person name="Zhirakovskaya E."/>
        </authorList>
    </citation>
    <scope>NUCLEOTIDE SEQUENCE</scope>
</reference>
<proteinExistence type="predicted"/>
<evidence type="ECO:0000313" key="1">
    <source>
        <dbReference type="EMBL" id="VAV92574.1"/>
    </source>
</evidence>
<accession>A0A3B0RGR1</accession>
<dbReference type="InterPro" id="IPR014917">
    <property type="entry name" value="DUF1800"/>
</dbReference>
<sequence length="414" mass="46004">MASTQEQISHVVRRMGMGAAGPTIAEFSTPGDAIETLLDRSRPRRHMSEVQAPTGFEEARSIEQRQAPLRYLFTELTSGRDPLEERMTWFWHDHFATGARKVNVGWLMLQQHLTVRENALGNFADLLHAITTDPAMLVFLDGVDNRLGAINENYGREVMELFTIGRGNYTEQDVIEGSRAFSGWVINRPARRNSDRFTVEPWESQFVPEFHDAGEKTYLGITGNLNAEDAINILLDQPTTAPNIVAKLYQELVGTQPDPSTLERLSADFAADYEILPLVRAIVTSAEFLDGDVIGIKIRTPLERAAGILQGFGTNAELRFLARSLERVNYLPFNPPNVAGFLTGERLLNPFSLVHAFDLAGAIRTVPDDISSTDIMQRLGLFDVSPNTTSVLDTAPNVPTRIALAINSPEYHLT</sequence>
<evidence type="ECO:0008006" key="2">
    <source>
        <dbReference type="Google" id="ProtNLM"/>
    </source>
</evidence>
<dbReference type="AlphaFoldDB" id="A0A3B0RGR1"/>
<dbReference type="Pfam" id="PF08811">
    <property type="entry name" value="DUF1800"/>
    <property type="match status" value="1"/>
</dbReference>
<name>A0A3B0RGR1_9ZZZZ</name>
<protein>
    <recommendedName>
        <fullName evidence="2">DUF1800 domain-containing protein</fullName>
    </recommendedName>
</protein>